<dbReference type="Proteomes" id="UP000244197">
    <property type="component" value="Unassembled WGS sequence"/>
</dbReference>
<dbReference type="NCBIfam" id="TIGR02646">
    <property type="entry name" value="retron system putative HNH endonuclease"/>
    <property type="match status" value="1"/>
</dbReference>
<accession>A0A2T5EID3</accession>
<protein>
    <submittedName>
        <fullName evidence="1">TIGR02646 family protein</fullName>
    </submittedName>
</protein>
<evidence type="ECO:0000313" key="2">
    <source>
        <dbReference type="Proteomes" id="UP000244197"/>
    </source>
</evidence>
<dbReference type="EMBL" id="PIFK01000090">
    <property type="protein sequence ID" value="PTP19729.1"/>
    <property type="molecule type" value="Genomic_DNA"/>
</dbReference>
<dbReference type="Gene3D" id="1.10.30.50">
    <property type="match status" value="1"/>
</dbReference>
<reference evidence="1 2" key="1">
    <citation type="submission" date="2017-11" db="EMBL/GenBank/DDBJ databases">
        <title>Population delineation of vibrios coincides with oyster pathogenicity.</title>
        <authorList>
            <person name="Bruto M."/>
            <person name="Labreuche Y."/>
            <person name="James A."/>
            <person name="Piel D."/>
            <person name="Chenivesse S."/>
            <person name="Petton B."/>
            <person name="Polz M.F."/>
            <person name="Le Roux F."/>
        </authorList>
    </citation>
    <scope>NUCLEOTIDE SEQUENCE [LARGE SCALE GENOMIC DNA]</scope>
    <source>
        <strain evidence="1 2">FF_144</strain>
    </source>
</reference>
<comment type="caution">
    <text evidence="1">The sequence shown here is derived from an EMBL/GenBank/DDBJ whole genome shotgun (WGS) entry which is preliminary data.</text>
</comment>
<name>A0A2T5EID3_VIBSP</name>
<dbReference type="InterPro" id="IPR013467">
    <property type="entry name" value="HNH78-like"/>
</dbReference>
<evidence type="ECO:0000313" key="1">
    <source>
        <dbReference type="EMBL" id="PTP19729.1"/>
    </source>
</evidence>
<dbReference type="RefSeq" id="WP_108188407.1">
    <property type="nucleotide sequence ID" value="NZ_PIFK01000090.1"/>
</dbReference>
<organism evidence="1 2">
    <name type="scientific">Vibrio splendidus</name>
    <dbReference type="NCBI Taxonomy" id="29497"/>
    <lineage>
        <taxon>Bacteria</taxon>
        <taxon>Pseudomonadati</taxon>
        <taxon>Pseudomonadota</taxon>
        <taxon>Gammaproteobacteria</taxon>
        <taxon>Vibrionales</taxon>
        <taxon>Vibrionaceae</taxon>
        <taxon>Vibrio</taxon>
    </lineage>
</organism>
<gene>
    <name evidence="1" type="ORF">CWO07_24575</name>
</gene>
<sequence>MKKINKLIEPVALTQYRSQPTAIYDGPDFTTVKDDIRQKLLEEQGHLCAYCMARIKIGNMKVEHFAPQSLFPIQQLQYSNMLGCCKGNEGSPKPSHTCDTKKGNLILKYSPSISTHHIDSRVTYSGSGRILSRSEDFDSQLNTVLNLNQSRLKENRVAALEAVVADLGRKQGTRTKTEIQQYIAKYSSRDRNNKFHNYYGYILFDLQKRLKRAPQ</sequence>
<dbReference type="AlphaFoldDB" id="A0A2T5EID3"/>
<proteinExistence type="predicted"/>